<name>A0A166ZF55_9GAMM</name>
<dbReference type="InterPro" id="IPR035965">
    <property type="entry name" value="PAS-like_dom_sf"/>
</dbReference>
<evidence type="ECO:0000256" key="3">
    <source>
        <dbReference type="SAM" id="Phobius"/>
    </source>
</evidence>
<dbReference type="RefSeq" id="WP_063378541.1">
    <property type="nucleotide sequence ID" value="NZ_AUXT01000196.1"/>
</dbReference>
<dbReference type="PATRIC" id="fig|1365253.3.peg.4164"/>
<dbReference type="PANTHER" id="PTHR43065:SF51">
    <property type="entry name" value="HISTIDINE KINASE"/>
    <property type="match status" value="1"/>
</dbReference>
<feature type="domain" description="Histidine kinase" evidence="4">
    <location>
        <begin position="226"/>
        <end position="427"/>
    </location>
</feature>
<gene>
    <name evidence="5" type="ORF">N482_17090</name>
</gene>
<keyword evidence="3" id="KW-0472">Membrane</keyword>
<dbReference type="Proteomes" id="UP000076587">
    <property type="component" value="Unassembled WGS sequence"/>
</dbReference>
<dbReference type="PRINTS" id="PR00344">
    <property type="entry name" value="BCTRLSENSOR"/>
</dbReference>
<comment type="catalytic activity">
    <reaction evidence="1">
        <text>ATP + protein L-histidine = ADP + protein N-phospho-L-histidine.</text>
        <dbReference type="EC" id="2.7.13.3"/>
    </reaction>
</comment>
<dbReference type="InterPro" id="IPR003594">
    <property type="entry name" value="HATPase_dom"/>
</dbReference>
<reference evidence="5 6" key="1">
    <citation type="submission" date="2013-07" db="EMBL/GenBank/DDBJ databases">
        <title>Comparative Genomic and Metabolomic Analysis of Twelve Strains of Pseudoalteromonas luteoviolacea.</title>
        <authorList>
            <person name="Vynne N.G."/>
            <person name="Mansson M."/>
            <person name="Gram L."/>
        </authorList>
    </citation>
    <scope>NUCLEOTIDE SEQUENCE [LARGE SCALE GENOMIC DNA]</scope>
    <source>
        <strain evidence="5 6">NCIMB 1942</strain>
    </source>
</reference>
<keyword evidence="3" id="KW-0812">Transmembrane</keyword>
<dbReference type="SUPFAM" id="SSF47384">
    <property type="entry name" value="Homodimeric domain of signal transducing histidine kinase"/>
    <property type="match status" value="1"/>
</dbReference>
<dbReference type="SMART" id="SM00387">
    <property type="entry name" value="HATPase_c"/>
    <property type="match status" value="1"/>
</dbReference>
<evidence type="ECO:0000313" key="6">
    <source>
        <dbReference type="Proteomes" id="UP000076587"/>
    </source>
</evidence>
<dbReference type="AlphaFoldDB" id="A0A166ZF55"/>
<evidence type="ECO:0000313" key="5">
    <source>
        <dbReference type="EMBL" id="KZN44249.1"/>
    </source>
</evidence>
<evidence type="ECO:0000259" key="4">
    <source>
        <dbReference type="PROSITE" id="PS50109"/>
    </source>
</evidence>
<sequence length="427" mass="48698">MKANLEREIQLYMLVLNSLVIILLFVMTNFMLPSPYIALAISAAAFMALQAVSRQLNKRIVGLFKRANMQLEAMQQSDFNHQLKPHFISGEVAEFEGRLVALCEQLHRDKAKYNRQLFVVYQLIDKLPSPIWIFDENDQLSYANAAFELIYHIPWQSAKGRTSEQLELVNQHGEWCFKHNALRNNWALNSSEFFEEGRRHHLIIATDIRKALRHQELAAWQRLLRVIGHEIHNSLSPISSLAQSLMAKVTQPRDRNALTVIEQRSAHIQQFVSRYNQIAKPLDLRREKVVLYDLLMSIKKLFSEMYDDQHIDLDCSVRLCYCDPQLLEQVLINLLKNAFEANLTQHPRGSLVQLSAVYQAAHIVISIVDQGGGFANIDNAMTPFYSTKSSGQGIGITLSRQIVEQHGGSFSVSNGLHGAEIKITLPN</sequence>
<evidence type="ECO:0000256" key="2">
    <source>
        <dbReference type="ARBA" id="ARBA00012438"/>
    </source>
</evidence>
<accession>A0A166ZF55</accession>
<feature type="transmembrane region" description="Helical" evidence="3">
    <location>
        <begin position="12"/>
        <end position="30"/>
    </location>
</feature>
<comment type="caution">
    <text evidence="5">The sequence shown here is derived from an EMBL/GenBank/DDBJ whole genome shotgun (WGS) entry which is preliminary data.</text>
</comment>
<organism evidence="5 6">
    <name type="scientific">Pseudoalteromonas luteoviolacea NCIMB 1942</name>
    <dbReference type="NCBI Taxonomy" id="1365253"/>
    <lineage>
        <taxon>Bacteria</taxon>
        <taxon>Pseudomonadati</taxon>
        <taxon>Pseudomonadota</taxon>
        <taxon>Gammaproteobacteria</taxon>
        <taxon>Alteromonadales</taxon>
        <taxon>Pseudoalteromonadaceae</taxon>
        <taxon>Pseudoalteromonas</taxon>
    </lineage>
</organism>
<dbReference type="OrthoDB" id="1931120at2"/>
<dbReference type="Gene3D" id="1.10.287.130">
    <property type="match status" value="1"/>
</dbReference>
<dbReference type="PANTHER" id="PTHR43065">
    <property type="entry name" value="SENSOR HISTIDINE KINASE"/>
    <property type="match status" value="1"/>
</dbReference>
<keyword evidence="3" id="KW-1133">Transmembrane helix</keyword>
<dbReference type="GO" id="GO:0000155">
    <property type="term" value="F:phosphorelay sensor kinase activity"/>
    <property type="evidence" value="ECO:0007669"/>
    <property type="project" value="InterPro"/>
</dbReference>
<dbReference type="InterPro" id="IPR036890">
    <property type="entry name" value="HATPase_C_sf"/>
</dbReference>
<proteinExistence type="predicted"/>
<dbReference type="InterPro" id="IPR004358">
    <property type="entry name" value="Sig_transdc_His_kin-like_C"/>
</dbReference>
<protein>
    <recommendedName>
        <fullName evidence="2">histidine kinase</fullName>
        <ecNumber evidence="2">2.7.13.3</ecNumber>
    </recommendedName>
</protein>
<dbReference type="EC" id="2.7.13.3" evidence="2"/>
<evidence type="ECO:0000256" key="1">
    <source>
        <dbReference type="ARBA" id="ARBA00000085"/>
    </source>
</evidence>
<dbReference type="Gene3D" id="3.30.565.10">
    <property type="entry name" value="Histidine kinase-like ATPase, C-terminal domain"/>
    <property type="match status" value="1"/>
</dbReference>
<dbReference type="SUPFAM" id="SSF55874">
    <property type="entry name" value="ATPase domain of HSP90 chaperone/DNA topoisomerase II/histidine kinase"/>
    <property type="match status" value="1"/>
</dbReference>
<dbReference type="PROSITE" id="PS50109">
    <property type="entry name" value="HIS_KIN"/>
    <property type="match status" value="1"/>
</dbReference>
<dbReference type="SUPFAM" id="SSF55785">
    <property type="entry name" value="PYP-like sensor domain (PAS domain)"/>
    <property type="match status" value="1"/>
</dbReference>
<dbReference type="Pfam" id="PF02518">
    <property type="entry name" value="HATPase_c"/>
    <property type="match status" value="1"/>
</dbReference>
<dbReference type="InterPro" id="IPR000014">
    <property type="entry name" value="PAS"/>
</dbReference>
<dbReference type="InterPro" id="IPR036097">
    <property type="entry name" value="HisK_dim/P_sf"/>
</dbReference>
<dbReference type="EMBL" id="AUXT01000196">
    <property type="protein sequence ID" value="KZN44249.1"/>
    <property type="molecule type" value="Genomic_DNA"/>
</dbReference>
<dbReference type="Pfam" id="PF13188">
    <property type="entry name" value="PAS_8"/>
    <property type="match status" value="1"/>
</dbReference>
<dbReference type="InterPro" id="IPR005467">
    <property type="entry name" value="His_kinase_dom"/>
</dbReference>